<name>A0A5C6CXF9_9BACT</name>
<gene>
    <name evidence="2" type="ORF">Pla144_14380</name>
</gene>
<evidence type="ECO:0000313" key="3">
    <source>
        <dbReference type="Proteomes" id="UP000318437"/>
    </source>
</evidence>
<sequence>MREQIACWHSVAISSLAFACVFTLGCRSPYYADRGAGLGALAGAGAGAIIGDATGGNAGTGALIGAGLGAVTGGVVGSEMDAMQAQNRAEIAAQLGRQVPVGAASIDEVVSMTQSGVDPSLIQNYVRTSGMARPLTAADVIYLHNQGVATNVIQIMQTPPAPVAMAQGQPVIVEEHYYGGPGWGPPPCWGPRYGYHHGPRCGPSTSFGISVVK</sequence>
<evidence type="ECO:0000313" key="2">
    <source>
        <dbReference type="EMBL" id="TWU28151.1"/>
    </source>
</evidence>
<dbReference type="Proteomes" id="UP000318437">
    <property type="component" value="Unassembled WGS sequence"/>
</dbReference>
<dbReference type="RefSeq" id="WP_146449320.1">
    <property type="nucleotide sequence ID" value="NZ_SJPS01000002.1"/>
</dbReference>
<dbReference type="PROSITE" id="PS51257">
    <property type="entry name" value="PROKAR_LIPOPROTEIN"/>
    <property type="match status" value="1"/>
</dbReference>
<organism evidence="2 3">
    <name type="scientific">Bythopirellula polymerisocia</name>
    <dbReference type="NCBI Taxonomy" id="2528003"/>
    <lineage>
        <taxon>Bacteria</taxon>
        <taxon>Pseudomonadati</taxon>
        <taxon>Planctomycetota</taxon>
        <taxon>Planctomycetia</taxon>
        <taxon>Pirellulales</taxon>
        <taxon>Lacipirellulaceae</taxon>
        <taxon>Bythopirellula</taxon>
    </lineage>
</organism>
<dbReference type="EMBL" id="SJPS01000002">
    <property type="protein sequence ID" value="TWU28151.1"/>
    <property type="molecule type" value="Genomic_DNA"/>
</dbReference>
<feature type="domain" description="Glycine zipper" evidence="1">
    <location>
        <begin position="39"/>
        <end position="82"/>
    </location>
</feature>
<accession>A0A5C6CXF9</accession>
<dbReference type="Pfam" id="PF13488">
    <property type="entry name" value="Gly-zipper_Omp"/>
    <property type="match status" value="1"/>
</dbReference>
<protein>
    <recommendedName>
        <fullName evidence="1">Glycine zipper domain-containing protein</fullName>
    </recommendedName>
</protein>
<evidence type="ECO:0000259" key="1">
    <source>
        <dbReference type="Pfam" id="PF13488"/>
    </source>
</evidence>
<comment type="caution">
    <text evidence="2">The sequence shown here is derived from an EMBL/GenBank/DDBJ whole genome shotgun (WGS) entry which is preliminary data.</text>
</comment>
<proteinExistence type="predicted"/>
<reference evidence="2 3" key="1">
    <citation type="submission" date="2019-02" db="EMBL/GenBank/DDBJ databases">
        <title>Deep-cultivation of Planctomycetes and their phenomic and genomic characterization uncovers novel biology.</title>
        <authorList>
            <person name="Wiegand S."/>
            <person name="Jogler M."/>
            <person name="Boedeker C."/>
            <person name="Pinto D."/>
            <person name="Vollmers J."/>
            <person name="Rivas-Marin E."/>
            <person name="Kohn T."/>
            <person name="Peeters S.H."/>
            <person name="Heuer A."/>
            <person name="Rast P."/>
            <person name="Oberbeckmann S."/>
            <person name="Bunk B."/>
            <person name="Jeske O."/>
            <person name="Meyerdierks A."/>
            <person name="Storesund J.E."/>
            <person name="Kallscheuer N."/>
            <person name="Luecker S."/>
            <person name="Lage O.M."/>
            <person name="Pohl T."/>
            <person name="Merkel B.J."/>
            <person name="Hornburger P."/>
            <person name="Mueller R.-W."/>
            <person name="Bruemmer F."/>
            <person name="Labrenz M."/>
            <person name="Spormann A.M."/>
            <person name="Op Den Camp H."/>
            <person name="Overmann J."/>
            <person name="Amann R."/>
            <person name="Jetten M.S.M."/>
            <person name="Mascher T."/>
            <person name="Medema M.H."/>
            <person name="Devos D.P."/>
            <person name="Kaster A.-K."/>
            <person name="Ovreas L."/>
            <person name="Rohde M."/>
            <person name="Galperin M.Y."/>
            <person name="Jogler C."/>
        </authorList>
    </citation>
    <scope>NUCLEOTIDE SEQUENCE [LARGE SCALE GENOMIC DNA]</scope>
    <source>
        <strain evidence="2 3">Pla144</strain>
    </source>
</reference>
<dbReference type="AlphaFoldDB" id="A0A5C6CXF9"/>
<keyword evidence="3" id="KW-1185">Reference proteome</keyword>
<dbReference type="InterPro" id="IPR039567">
    <property type="entry name" value="Gly-zipper"/>
</dbReference>
<dbReference type="OrthoDB" id="292082at2"/>